<feature type="chain" id="PRO_5030025546" description="PsbP protein" evidence="1">
    <location>
        <begin position="26"/>
        <end position="204"/>
    </location>
</feature>
<feature type="signal peptide" evidence="1">
    <location>
        <begin position="1"/>
        <end position="25"/>
    </location>
</feature>
<protein>
    <recommendedName>
        <fullName evidence="4">PsbP protein</fullName>
    </recommendedName>
</protein>
<dbReference type="Proteomes" id="UP000248987">
    <property type="component" value="Unassembled WGS sequence"/>
</dbReference>
<reference evidence="2 3" key="1">
    <citation type="submission" date="2018-06" db="EMBL/GenBank/DDBJ databases">
        <title>Genomic Encyclopedia of Archaeal and Bacterial Type Strains, Phase II (KMG-II): from individual species to whole genera.</title>
        <authorList>
            <person name="Goeker M."/>
        </authorList>
    </citation>
    <scope>NUCLEOTIDE SEQUENCE [LARGE SCALE GENOMIC DNA]</scope>
    <source>
        <strain evidence="2 3">DSM 12408</strain>
    </source>
</reference>
<keyword evidence="1" id="KW-0732">Signal</keyword>
<organism evidence="2 3">
    <name type="scientific">Gelidibacter algens</name>
    <dbReference type="NCBI Taxonomy" id="49280"/>
    <lineage>
        <taxon>Bacteria</taxon>
        <taxon>Pseudomonadati</taxon>
        <taxon>Bacteroidota</taxon>
        <taxon>Flavobacteriia</taxon>
        <taxon>Flavobacteriales</taxon>
        <taxon>Flavobacteriaceae</taxon>
        <taxon>Gelidibacter</taxon>
    </lineage>
</organism>
<sequence length="204" mass="22692">MSTKQKQRSALVMSAIVLMCVTTFSQTNKKPSDYFNVPGPIMFEQNSYHLNWSSHPSATYYKQEYIPKGETTEAFKTMLMLEVLTSGADAKTAVANKLAELKQMKAANPLVQFSEINNPNSGEYMIEFVLTANAADGTVTIAERNVYRYKSYAGKSGKKGVVLFAVSSRAYGKEVPAFFSSLKTSQNSLVKKVMSFKFPEITIR</sequence>
<dbReference type="AlphaFoldDB" id="A0A1A7R2X6"/>
<dbReference type="EMBL" id="QLLQ01000015">
    <property type="protein sequence ID" value="RAJ20585.1"/>
    <property type="molecule type" value="Genomic_DNA"/>
</dbReference>
<keyword evidence="3" id="KW-1185">Reference proteome</keyword>
<dbReference type="RefSeq" id="WP_066432957.1">
    <property type="nucleotide sequence ID" value="NZ_LZRN01000012.1"/>
</dbReference>
<gene>
    <name evidence="2" type="ORF">LX77_03110</name>
</gene>
<comment type="caution">
    <text evidence="2">The sequence shown here is derived from an EMBL/GenBank/DDBJ whole genome shotgun (WGS) entry which is preliminary data.</text>
</comment>
<accession>A0A1A7R2X6</accession>
<proteinExistence type="predicted"/>
<evidence type="ECO:0000256" key="1">
    <source>
        <dbReference type="SAM" id="SignalP"/>
    </source>
</evidence>
<dbReference type="OrthoDB" id="6057861at2"/>
<name>A0A1A7R2X6_9FLAO</name>
<evidence type="ECO:0000313" key="2">
    <source>
        <dbReference type="EMBL" id="RAJ20585.1"/>
    </source>
</evidence>
<dbReference type="STRING" id="49280.A9996_07865"/>
<evidence type="ECO:0008006" key="4">
    <source>
        <dbReference type="Google" id="ProtNLM"/>
    </source>
</evidence>
<evidence type="ECO:0000313" key="3">
    <source>
        <dbReference type="Proteomes" id="UP000248987"/>
    </source>
</evidence>